<organism evidence="1">
    <name type="scientific">Arthrobacter saudimassiliensis</name>
    <dbReference type="NCBI Taxonomy" id="1461584"/>
    <lineage>
        <taxon>Bacteria</taxon>
        <taxon>Bacillati</taxon>
        <taxon>Actinomycetota</taxon>
        <taxon>Actinomycetes</taxon>
        <taxon>Micrococcales</taxon>
        <taxon>Micrococcaceae</taxon>
        <taxon>Arthrobacter</taxon>
    </lineage>
</organism>
<name>A0A078MWZ9_9MICC</name>
<gene>
    <name evidence="1" type="ORF">BN1051_02719</name>
</gene>
<accession>A0A078MWZ9</accession>
<dbReference type="AlphaFoldDB" id="A0A078MWZ9"/>
<dbReference type="PATRIC" id="fig|1461584.3.peg.2693"/>
<protein>
    <submittedName>
        <fullName evidence="1">Uncharacterized protein</fullName>
    </submittedName>
</protein>
<dbReference type="EMBL" id="LN483072">
    <property type="protein sequence ID" value="CEA09351.1"/>
    <property type="molecule type" value="Genomic_DNA"/>
</dbReference>
<sequence>MSLVPQTPLENDIASEGTAVADEASESLSPLVMAASRVEVQQWELDRAEQALAEVVQDALEEGTEPEAVAQATGLTTNDVDRLLHTGSLQIIPQQ</sequence>
<proteinExistence type="predicted"/>
<reference evidence="1" key="1">
    <citation type="submission" date="2014-07" db="EMBL/GenBank/DDBJ databases">
        <authorList>
            <person name="Urmite Genomes Urmite Genomes"/>
        </authorList>
    </citation>
    <scope>NUCLEOTIDE SEQUENCE</scope>
    <source>
        <strain evidence="1">11W110_air</strain>
    </source>
</reference>
<evidence type="ECO:0000313" key="1">
    <source>
        <dbReference type="EMBL" id="CEA09351.1"/>
    </source>
</evidence>